<reference evidence="1 2" key="1">
    <citation type="journal article" date="2020" name="Cell">
        <title>Large-Scale Comparative Analyses of Tick Genomes Elucidate Their Genetic Diversity and Vector Capacities.</title>
        <authorList>
            <consortium name="Tick Genome and Microbiome Consortium (TIGMIC)"/>
            <person name="Jia N."/>
            <person name="Wang J."/>
            <person name="Shi W."/>
            <person name="Du L."/>
            <person name="Sun Y."/>
            <person name="Zhan W."/>
            <person name="Jiang J.F."/>
            <person name="Wang Q."/>
            <person name="Zhang B."/>
            <person name="Ji P."/>
            <person name="Bell-Sakyi L."/>
            <person name="Cui X.M."/>
            <person name="Yuan T.T."/>
            <person name="Jiang B.G."/>
            <person name="Yang W.F."/>
            <person name="Lam T.T."/>
            <person name="Chang Q.C."/>
            <person name="Ding S.J."/>
            <person name="Wang X.J."/>
            <person name="Zhu J.G."/>
            <person name="Ruan X.D."/>
            <person name="Zhao L."/>
            <person name="Wei J.T."/>
            <person name="Ye R.Z."/>
            <person name="Que T.C."/>
            <person name="Du C.H."/>
            <person name="Zhou Y.H."/>
            <person name="Cheng J.X."/>
            <person name="Dai P.F."/>
            <person name="Guo W.B."/>
            <person name="Han X.H."/>
            <person name="Huang E.J."/>
            <person name="Li L.F."/>
            <person name="Wei W."/>
            <person name="Gao Y.C."/>
            <person name="Liu J.Z."/>
            <person name="Shao H.Z."/>
            <person name="Wang X."/>
            <person name="Wang C.C."/>
            <person name="Yang T.C."/>
            <person name="Huo Q.B."/>
            <person name="Li W."/>
            <person name="Chen H.Y."/>
            <person name="Chen S.E."/>
            <person name="Zhou L.G."/>
            <person name="Ni X.B."/>
            <person name="Tian J.H."/>
            <person name="Sheng Y."/>
            <person name="Liu T."/>
            <person name="Pan Y.S."/>
            <person name="Xia L.Y."/>
            <person name="Li J."/>
            <person name="Zhao F."/>
            <person name="Cao W.C."/>
        </authorList>
    </citation>
    <scope>NUCLEOTIDE SEQUENCE [LARGE SCALE GENOMIC DNA]</scope>
    <source>
        <strain evidence="1">Iper-2018</strain>
    </source>
</reference>
<accession>A0AC60PBJ3</accession>
<dbReference type="EMBL" id="JABSTQ010010904">
    <property type="protein sequence ID" value="KAG0416951.1"/>
    <property type="molecule type" value="Genomic_DNA"/>
</dbReference>
<organism evidence="1 2">
    <name type="scientific">Ixodes persulcatus</name>
    <name type="common">Taiga tick</name>
    <dbReference type="NCBI Taxonomy" id="34615"/>
    <lineage>
        <taxon>Eukaryota</taxon>
        <taxon>Metazoa</taxon>
        <taxon>Ecdysozoa</taxon>
        <taxon>Arthropoda</taxon>
        <taxon>Chelicerata</taxon>
        <taxon>Arachnida</taxon>
        <taxon>Acari</taxon>
        <taxon>Parasitiformes</taxon>
        <taxon>Ixodida</taxon>
        <taxon>Ixodoidea</taxon>
        <taxon>Ixodidae</taxon>
        <taxon>Ixodinae</taxon>
        <taxon>Ixodes</taxon>
    </lineage>
</organism>
<proteinExistence type="predicted"/>
<sequence length="483" mass="53548">MKPGPVIKPNPDERPKPAARPSPVVEPNPAVRLSPTGKLNPTEKPSSAVKPTPVVKPRKRSLSTVVRRSRFKLQKTYAIPSTPADVSASPNAAGKTSSAATRGPPSRPVRRSLFPFKVGSVGRYVYRKSNVSVASPHRFVSTANKPGGRSIPPRTLVSKYKLVRDKTKVLTPSRSLVTNLACLGARRIVKKYKINNVNRTRSSLSHSRGQSGSSRQQRILVIRGTTYHMDVSGKVLRRAPTSSQSPGASLSRIDIGGKTFVERLPGVLSQTPSSETRTYLSRTINRSIHRMRTVNTRKLERRSDRYCMFFNRFGRCNKGASCTYIHDPEKIAVCTRQVIFLLEFLRGTCKLSDCPFSHKVAPEKMPVCSFFLKGRCTSNPCPYRHVKVNAKAEVCRDFAVRGFCTEGIKCKRQHVLVCPEYAANKKCPRGNRCFLAHRDPAAKRKHCEKSASPVDLEQSGPERDENPPGLPFMRGSKVSVACC</sequence>
<keyword evidence="2" id="KW-1185">Reference proteome</keyword>
<protein>
    <submittedName>
        <fullName evidence="1">Uncharacterized protein</fullName>
    </submittedName>
</protein>
<evidence type="ECO:0000313" key="2">
    <source>
        <dbReference type="Proteomes" id="UP000805193"/>
    </source>
</evidence>
<evidence type="ECO:0000313" key="1">
    <source>
        <dbReference type="EMBL" id="KAG0416951.1"/>
    </source>
</evidence>
<name>A0AC60PBJ3_IXOPE</name>
<gene>
    <name evidence="1" type="ORF">HPB47_006049</name>
</gene>
<dbReference type="Proteomes" id="UP000805193">
    <property type="component" value="Unassembled WGS sequence"/>
</dbReference>
<comment type="caution">
    <text evidence="1">The sequence shown here is derived from an EMBL/GenBank/DDBJ whole genome shotgun (WGS) entry which is preliminary data.</text>
</comment>